<dbReference type="Proteomes" id="UP000753908">
    <property type="component" value="Unassembled WGS sequence"/>
</dbReference>
<dbReference type="AlphaFoldDB" id="A0A951PPF7"/>
<evidence type="ECO:0000256" key="1">
    <source>
        <dbReference type="SAM" id="MobiDB-lite"/>
    </source>
</evidence>
<gene>
    <name evidence="2" type="ORF">KME25_25770</name>
</gene>
<feature type="region of interest" description="Disordered" evidence="1">
    <location>
        <begin position="19"/>
        <end position="57"/>
    </location>
</feature>
<reference evidence="2" key="1">
    <citation type="submission" date="2021-05" db="EMBL/GenBank/DDBJ databases">
        <authorList>
            <person name="Pietrasiak N."/>
            <person name="Ward R."/>
            <person name="Stajich J.E."/>
            <person name="Kurbessoian T."/>
        </authorList>
    </citation>
    <scope>NUCLEOTIDE SEQUENCE</scope>
    <source>
        <strain evidence="2">CPER-KK1</strain>
    </source>
</reference>
<dbReference type="EMBL" id="JAHHIF010000049">
    <property type="protein sequence ID" value="MBW4547825.1"/>
    <property type="molecule type" value="Genomic_DNA"/>
</dbReference>
<sequence>MEIVAIVILGLSVFIGFSTKENQPKPDTNNEPDNDPDSVFKQPYDMDSSKEQLTTGE</sequence>
<reference evidence="2" key="2">
    <citation type="journal article" date="2022" name="Microbiol. Resour. Announc.">
        <title>Metagenome Sequencing to Explore Phylogenomics of Terrestrial Cyanobacteria.</title>
        <authorList>
            <person name="Ward R.D."/>
            <person name="Stajich J.E."/>
            <person name="Johansen J.R."/>
            <person name="Huntemann M."/>
            <person name="Clum A."/>
            <person name="Foster B."/>
            <person name="Foster B."/>
            <person name="Roux S."/>
            <person name="Palaniappan K."/>
            <person name="Varghese N."/>
            <person name="Mukherjee S."/>
            <person name="Reddy T.B.K."/>
            <person name="Daum C."/>
            <person name="Copeland A."/>
            <person name="Chen I.A."/>
            <person name="Ivanova N.N."/>
            <person name="Kyrpides N.C."/>
            <person name="Shapiro N."/>
            <person name="Eloe-Fadrosh E.A."/>
            <person name="Pietrasiak N."/>
        </authorList>
    </citation>
    <scope>NUCLEOTIDE SEQUENCE</scope>
    <source>
        <strain evidence="2">CPER-KK1</strain>
    </source>
</reference>
<protein>
    <submittedName>
        <fullName evidence="2">Uncharacterized protein</fullName>
    </submittedName>
</protein>
<evidence type="ECO:0000313" key="3">
    <source>
        <dbReference type="Proteomes" id="UP000753908"/>
    </source>
</evidence>
<accession>A0A951PPF7</accession>
<organism evidence="2 3">
    <name type="scientific">Symplocastrum torsivum CPER-KK1</name>
    <dbReference type="NCBI Taxonomy" id="450513"/>
    <lineage>
        <taxon>Bacteria</taxon>
        <taxon>Bacillati</taxon>
        <taxon>Cyanobacteriota</taxon>
        <taxon>Cyanophyceae</taxon>
        <taxon>Oscillatoriophycideae</taxon>
        <taxon>Oscillatoriales</taxon>
        <taxon>Microcoleaceae</taxon>
        <taxon>Symplocastrum</taxon>
    </lineage>
</organism>
<name>A0A951PPF7_9CYAN</name>
<comment type="caution">
    <text evidence="2">The sequence shown here is derived from an EMBL/GenBank/DDBJ whole genome shotgun (WGS) entry which is preliminary data.</text>
</comment>
<evidence type="ECO:0000313" key="2">
    <source>
        <dbReference type="EMBL" id="MBW4547825.1"/>
    </source>
</evidence>
<proteinExistence type="predicted"/>